<comment type="caution">
    <text evidence="2">The sequence shown here is derived from an EMBL/GenBank/DDBJ whole genome shotgun (WGS) entry which is preliminary data.</text>
</comment>
<feature type="signal peptide" evidence="1">
    <location>
        <begin position="1"/>
        <end position="18"/>
    </location>
</feature>
<evidence type="ECO:0000313" key="3">
    <source>
        <dbReference type="Proteomes" id="UP000620633"/>
    </source>
</evidence>
<accession>A0ABQ2SQE8</accession>
<keyword evidence="1" id="KW-0732">Signal</keyword>
<gene>
    <name evidence="2" type="ORF">GCM10008961_30060</name>
</gene>
<sequence>MRVPLLCLLLLAPVSLTACNCGDSGLCRSAPSEGNATGYAPTARYAPGTETRVKLEVALIGLNDSESLSMGTGNAEARLAGPDVLALFDGGRVKVTWDGVPFKKDNAYVTVKVAPDARPTGTQLDQSYSTTMQTYMYKTARTTQSAGSVTMGILVAP</sequence>
<feature type="chain" id="PRO_5047090845" evidence="1">
    <location>
        <begin position="19"/>
        <end position="157"/>
    </location>
</feature>
<dbReference type="Proteomes" id="UP000620633">
    <property type="component" value="Unassembled WGS sequence"/>
</dbReference>
<organism evidence="2 3">
    <name type="scientific">Deinococcus knuensis</name>
    <dbReference type="NCBI Taxonomy" id="1837380"/>
    <lineage>
        <taxon>Bacteria</taxon>
        <taxon>Thermotogati</taxon>
        <taxon>Deinococcota</taxon>
        <taxon>Deinococci</taxon>
        <taxon>Deinococcales</taxon>
        <taxon>Deinococcaceae</taxon>
        <taxon>Deinococcus</taxon>
    </lineage>
</organism>
<dbReference type="PROSITE" id="PS51257">
    <property type="entry name" value="PROKAR_LIPOPROTEIN"/>
    <property type="match status" value="1"/>
</dbReference>
<dbReference type="EMBL" id="BMQO01000019">
    <property type="protein sequence ID" value="GGS36429.1"/>
    <property type="molecule type" value="Genomic_DNA"/>
</dbReference>
<proteinExistence type="predicted"/>
<evidence type="ECO:0000256" key="1">
    <source>
        <dbReference type="SAM" id="SignalP"/>
    </source>
</evidence>
<evidence type="ECO:0000313" key="2">
    <source>
        <dbReference type="EMBL" id="GGS36429.1"/>
    </source>
</evidence>
<dbReference type="RefSeq" id="WP_189103075.1">
    <property type="nucleotide sequence ID" value="NZ_BMQO01000019.1"/>
</dbReference>
<reference evidence="3" key="1">
    <citation type="journal article" date="2019" name="Int. J. Syst. Evol. Microbiol.">
        <title>The Global Catalogue of Microorganisms (GCM) 10K type strain sequencing project: providing services to taxonomists for standard genome sequencing and annotation.</title>
        <authorList>
            <consortium name="The Broad Institute Genomics Platform"/>
            <consortium name="The Broad Institute Genome Sequencing Center for Infectious Disease"/>
            <person name="Wu L."/>
            <person name="Ma J."/>
        </authorList>
    </citation>
    <scope>NUCLEOTIDE SEQUENCE [LARGE SCALE GENOMIC DNA]</scope>
    <source>
        <strain evidence="3">JCM 31406</strain>
    </source>
</reference>
<protein>
    <submittedName>
        <fullName evidence="2">Uncharacterized protein</fullName>
    </submittedName>
</protein>
<name>A0ABQ2SQE8_9DEIO</name>
<keyword evidence="3" id="KW-1185">Reference proteome</keyword>